<feature type="compositionally biased region" description="Basic and acidic residues" evidence="1">
    <location>
        <begin position="39"/>
        <end position="52"/>
    </location>
</feature>
<name>A0ABT9R7Y1_9ACTN</name>
<feature type="region of interest" description="Disordered" evidence="1">
    <location>
        <begin position="103"/>
        <end position="148"/>
    </location>
</feature>
<evidence type="ECO:0000313" key="2">
    <source>
        <dbReference type="EMBL" id="MDP9864919.1"/>
    </source>
</evidence>
<dbReference type="RefSeq" id="WP_306863538.1">
    <property type="nucleotide sequence ID" value="NZ_JAUSRB010000002.1"/>
</dbReference>
<evidence type="ECO:0000256" key="1">
    <source>
        <dbReference type="SAM" id="MobiDB-lite"/>
    </source>
</evidence>
<dbReference type="EMBL" id="JAUSRB010000002">
    <property type="protein sequence ID" value="MDP9864919.1"/>
    <property type="molecule type" value="Genomic_DNA"/>
</dbReference>
<organism evidence="2 3">
    <name type="scientific">Streptosporangium brasiliense</name>
    <dbReference type="NCBI Taxonomy" id="47480"/>
    <lineage>
        <taxon>Bacteria</taxon>
        <taxon>Bacillati</taxon>
        <taxon>Actinomycetota</taxon>
        <taxon>Actinomycetes</taxon>
        <taxon>Streptosporangiales</taxon>
        <taxon>Streptosporangiaceae</taxon>
        <taxon>Streptosporangium</taxon>
    </lineage>
</organism>
<protein>
    <submittedName>
        <fullName evidence="2">Uncharacterized protein</fullName>
    </submittedName>
</protein>
<accession>A0ABT9R7Y1</accession>
<comment type="caution">
    <text evidence="2">The sequence shown here is derived from an EMBL/GenBank/DDBJ whole genome shotgun (WGS) entry which is preliminary data.</text>
</comment>
<feature type="region of interest" description="Disordered" evidence="1">
    <location>
        <begin position="22"/>
        <end position="61"/>
    </location>
</feature>
<evidence type="ECO:0000313" key="3">
    <source>
        <dbReference type="Proteomes" id="UP001230426"/>
    </source>
</evidence>
<keyword evidence="3" id="KW-1185">Reference proteome</keyword>
<proteinExistence type="predicted"/>
<gene>
    <name evidence="2" type="ORF">J2S55_004185</name>
</gene>
<reference evidence="2 3" key="1">
    <citation type="submission" date="2023-07" db="EMBL/GenBank/DDBJ databases">
        <title>Sequencing the genomes of 1000 actinobacteria strains.</title>
        <authorList>
            <person name="Klenk H.-P."/>
        </authorList>
    </citation>
    <scope>NUCLEOTIDE SEQUENCE [LARGE SCALE GENOMIC DNA]</scope>
    <source>
        <strain evidence="2 3">DSM 44109</strain>
    </source>
</reference>
<sequence>MTSVTASGAAFRVIEGLSGAVPAERSSPAEVGRGLWRPAEAERRGDCPRRLGDTAGTDLPPGGAARLLARLGARGPQAGAELAERAGVPVEVGVPVAGQWSKGACRTRSCSSRPPWSAGPATASWSRPRPAGRWPTGWSRRPVKGADR</sequence>
<dbReference type="Proteomes" id="UP001230426">
    <property type="component" value="Unassembled WGS sequence"/>
</dbReference>